<dbReference type="EMBL" id="PYAV01000014">
    <property type="protein sequence ID" value="PSL42595.1"/>
    <property type="molecule type" value="Genomic_DNA"/>
</dbReference>
<dbReference type="Proteomes" id="UP000242310">
    <property type="component" value="Unassembled WGS sequence"/>
</dbReference>
<sequence length="66" mass="7132">MNVTFTSDGRFLEGLPSANLFDSKPFEQVDLQPALVPLGVAVFRFGHFSIYGSLIISNGYGSFDGS</sequence>
<dbReference type="AlphaFoldDB" id="A0A2P8H8N4"/>
<accession>A0A2P8H8N4</accession>
<keyword evidence="2" id="KW-1185">Reference proteome</keyword>
<evidence type="ECO:0000313" key="1">
    <source>
        <dbReference type="EMBL" id="PSL42595.1"/>
    </source>
</evidence>
<evidence type="ECO:0000313" key="2">
    <source>
        <dbReference type="Proteomes" id="UP000242310"/>
    </source>
</evidence>
<organism evidence="1 2">
    <name type="scientific">Salsuginibacillus halophilus</name>
    <dbReference type="NCBI Taxonomy" id="517424"/>
    <lineage>
        <taxon>Bacteria</taxon>
        <taxon>Bacillati</taxon>
        <taxon>Bacillota</taxon>
        <taxon>Bacilli</taxon>
        <taxon>Bacillales</taxon>
        <taxon>Bacillaceae</taxon>
        <taxon>Salsuginibacillus</taxon>
    </lineage>
</organism>
<protein>
    <submittedName>
        <fullName evidence="1">Uncharacterized protein</fullName>
    </submittedName>
</protein>
<comment type="caution">
    <text evidence="1">The sequence shown here is derived from an EMBL/GenBank/DDBJ whole genome shotgun (WGS) entry which is preliminary data.</text>
</comment>
<gene>
    <name evidence="1" type="ORF">B0H94_11469</name>
</gene>
<proteinExistence type="predicted"/>
<name>A0A2P8H8N4_9BACI</name>
<reference evidence="1 2" key="1">
    <citation type="submission" date="2018-03" db="EMBL/GenBank/DDBJ databases">
        <title>Genomic Encyclopedia of Type Strains, Phase III (KMG-III): the genomes of soil and plant-associated and newly described type strains.</title>
        <authorList>
            <person name="Whitman W."/>
        </authorList>
    </citation>
    <scope>NUCLEOTIDE SEQUENCE [LARGE SCALE GENOMIC DNA]</scope>
    <source>
        <strain evidence="1 2">CGMCC 1.07653</strain>
    </source>
</reference>